<name>A0A9P6PRW4_9FUNG</name>
<feature type="region of interest" description="Disordered" evidence="1">
    <location>
        <begin position="123"/>
        <end position="142"/>
    </location>
</feature>
<dbReference type="OrthoDB" id="2436876at2759"/>
<feature type="chain" id="PRO_5040312426" evidence="2">
    <location>
        <begin position="20"/>
        <end position="169"/>
    </location>
</feature>
<feature type="signal peptide" evidence="2">
    <location>
        <begin position="1"/>
        <end position="19"/>
    </location>
</feature>
<keyword evidence="2" id="KW-0732">Signal</keyword>
<evidence type="ECO:0000313" key="4">
    <source>
        <dbReference type="Proteomes" id="UP000726737"/>
    </source>
</evidence>
<dbReference type="EMBL" id="JAAAJA010000586">
    <property type="protein sequence ID" value="KAG0251532.1"/>
    <property type="molecule type" value="Genomic_DNA"/>
</dbReference>
<proteinExistence type="predicted"/>
<organism evidence="3 4">
    <name type="scientific">Mortierella polycephala</name>
    <dbReference type="NCBI Taxonomy" id="41804"/>
    <lineage>
        <taxon>Eukaryota</taxon>
        <taxon>Fungi</taxon>
        <taxon>Fungi incertae sedis</taxon>
        <taxon>Mucoromycota</taxon>
        <taxon>Mortierellomycotina</taxon>
        <taxon>Mortierellomycetes</taxon>
        <taxon>Mortierellales</taxon>
        <taxon>Mortierellaceae</taxon>
        <taxon>Mortierella</taxon>
    </lineage>
</organism>
<evidence type="ECO:0000256" key="2">
    <source>
        <dbReference type="SAM" id="SignalP"/>
    </source>
</evidence>
<keyword evidence="4" id="KW-1185">Reference proteome</keyword>
<gene>
    <name evidence="3" type="ORF">BG011_007533</name>
</gene>
<reference evidence="3" key="1">
    <citation type="journal article" date="2020" name="Fungal Divers.">
        <title>Resolving the Mortierellaceae phylogeny through synthesis of multi-gene phylogenetics and phylogenomics.</title>
        <authorList>
            <person name="Vandepol N."/>
            <person name="Liber J."/>
            <person name="Desiro A."/>
            <person name="Na H."/>
            <person name="Kennedy M."/>
            <person name="Barry K."/>
            <person name="Grigoriev I.V."/>
            <person name="Miller A.N."/>
            <person name="O'Donnell K."/>
            <person name="Stajich J.E."/>
            <person name="Bonito G."/>
        </authorList>
    </citation>
    <scope>NUCLEOTIDE SEQUENCE</scope>
    <source>
        <strain evidence="3">KOD948</strain>
    </source>
</reference>
<accession>A0A9P6PRW4</accession>
<dbReference type="AlphaFoldDB" id="A0A9P6PRW4"/>
<comment type="caution">
    <text evidence="3">The sequence shown here is derived from an EMBL/GenBank/DDBJ whole genome shotgun (WGS) entry which is preliminary data.</text>
</comment>
<evidence type="ECO:0000313" key="3">
    <source>
        <dbReference type="EMBL" id="KAG0251532.1"/>
    </source>
</evidence>
<protein>
    <submittedName>
        <fullName evidence="3">Uncharacterized protein</fullName>
    </submittedName>
</protein>
<evidence type="ECO:0000256" key="1">
    <source>
        <dbReference type="SAM" id="MobiDB-lite"/>
    </source>
</evidence>
<sequence>MKFITTIAIASTFVAAATAQRIAIYNPTVGSQWTVGKLEFLGWTGNCAGMGNDSRTVGVELVEGPADFVRFVADLGTIDCSGAVTKADITVDSTVKGGEYSIRVKTSPEDSYSNAFTINNAGSPAAPSSAPPAPTTGVDKKPDSAASSLAISSLLALTGAAAAALQFAL</sequence>
<dbReference type="Proteomes" id="UP000726737">
    <property type="component" value="Unassembled WGS sequence"/>
</dbReference>